<dbReference type="PANTHER" id="PTHR10108:SF1102">
    <property type="entry name" value="METHYLTRANSFERASE PMT28-RELATED"/>
    <property type="match status" value="1"/>
</dbReference>
<evidence type="ECO:0000313" key="5">
    <source>
        <dbReference type="Proteomes" id="UP001371456"/>
    </source>
</evidence>
<dbReference type="InterPro" id="IPR004159">
    <property type="entry name" value="Put_SAM_MeTrfase"/>
</dbReference>
<evidence type="ECO:0000256" key="2">
    <source>
        <dbReference type="ARBA" id="ARBA00023180"/>
    </source>
</evidence>
<keyword evidence="3" id="KW-0812">Transmembrane</keyword>
<dbReference type="AlphaFoldDB" id="A0AAN8YL19"/>
<dbReference type="GO" id="GO:0032259">
    <property type="term" value="P:methylation"/>
    <property type="evidence" value="ECO:0007669"/>
    <property type="project" value="UniProtKB-KW"/>
</dbReference>
<dbReference type="PANTHER" id="PTHR10108">
    <property type="entry name" value="SAM-DEPENDENT METHYLTRANSFERASE"/>
    <property type="match status" value="1"/>
</dbReference>
<dbReference type="GO" id="GO:0016020">
    <property type="term" value="C:membrane"/>
    <property type="evidence" value="ECO:0007669"/>
    <property type="project" value="UniProtKB-SubCell"/>
</dbReference>
<comment type="subcellular location">
    <subcellularLocation>
        <location evidence="3">Membrane</location>
        <topology evidence="3">Single-pass type II membrane protein</topology>
    </subcellularLocation>
</comment>
<dbReference type="Proteomes" id="UP001371456">
    <property type="component" value="Unassembled WGS sequence"/>
</dbReference>
<evidence type="ECO:0000313" key="4">
    <source>
        <dbReference type="EMBL" id="KAK6792913.1"/>
    </source>
</evidence>
<accession>A0AAN8YL19</accession>
<dbReference type="GO" id="GO:0005802">
    <property type="term" value="C:trans-Golgi network"/>
    <property type="evidence" value="ECO:0007669"/>
    <property type="project" value="TreeGrafter"/>
</dbReference>
<protein>
    <recommendedName>
        <fullName evidence="3">Methyltransferase</fullName>
        <ecNumber evidence="3">2.1.1.-</ecNumber>
    </recommendedName>
</protein>
<dbReference type="EC" id="2.1.1.-" evidence="3"/>
<keyword evidence="3" id="KW-0735">Signal-anchor</keyword>
<keyword evidence="1 3" id="KW-0489">Methyltransferase</keyword>
<sequence>MNNREKLSEHWKDIVDNSYPVGLGIYWSNLQNVAINGGCKHPIVIVVEMDRILWPGVWGIIRDKVEILDPLEKISRSLHREIRMTFAKDKEGILCAQKTMWRP</sequence>
<keyword evidence="3" id="KW-0808">Transferase</keyword>
<dbReference type="GO" id="GO:0005768">
    <property type="term" value="C:endosome"/>
    <property type="evidence" value="ECO:0007669"/>
    <property type="project" value="TreeGrafter"/>
</dbReference>
<gene>
    <name evidence="4" type="ORF">RDI58_011994</name>
</gene>
<keyword evidence="2 3" id="KW-0325">Glycoprotein</keyword>
<keyword evidence="5" id="KW-1185">Reference proteome</keyword>
<proteinExistence type="inferred from homology"/>
<dbReference type="GO" id="GO:0008168">
    <property type="term" value="F:methyltransferase activity"/>
    <property type="evidence" value="ECO:0007669"/>
    <property type="project" value="UniProtKB-UniRule"/>
</dbReference>
<dbReference type="Pfam" id="PF03141">
    <property type="entry name" value="Methyltransf_29"/>
    <property type="match status" value="1"/>
</dbReference>
<reference evidence="4 5" key="1">
    <citation type="submission" date="2024-02" db="EMBL/GenBank/DDBJ databases">
        <title>de novo genome assembly of Solanum bulbocastanum strain 11H21.</title>
        <authorList>
            <person name="Hosaka A.J."/>
        </authorList>
    </citation>
    <scope>NUCLEOTIDE SEQUENCE [LARGE SCALE GENOMIC DNA]</scope>
    <source>
        <tissue evidence="4">Young leaves</tissue>
    </source>
</reference>
<name>A0AAN8YL19_SOLBU</name>
<evidence type="ECO:0000256" key="3">
    <source>
        <dbReference type="RuleBase" id="RU366043"/>
    </source>
</evidence>
<comment type="caution">
    <text evidence="4">The sequence shown here is derived from an EMBL/GenBank/DDBJ whole genome shotgun (WGS) entry which is preliminary data.</text>
</comment>
<organism evidence="4 5">
    <name type="scientific">Solanum bulbocastanum</name>
    <name type="common">Wild potato</name>
    <dbReference type="NCBI Taxonomy" id="147425"/>
    <lineage>
        <taxon>Eukaryota</taxon>
        <taxon>Viridiplantae</taxon>
        <taxon>Streptophyta</taxon>
        <taxon>Embryophyta</taxon>
        <taxon>Tracheophyta</taxon>
        <taxon>Spermatophyta</taxon>
        <taxon>Magnoliopsida</taxon>
        <taxon>eudicotyledons</taxon>
        <taxon>Gunneridae</taxon>
        <taxon>Pentapetalae</taxon>
        <taxon>asterids</taxon>
        <taxon>lamiids</taxon>
        <taxon>Solanales</taxon>
        <taxon>Solanaceae</taxon>
        <taxon>Solanoideae</taxon>
        <taxon>Solaneae</taxon>
        <taxon>Solanum</taxon>
    </lineage>
</organism>
<evidence type="ECO:0000256" key="1">
    <source>
        <dbReference type="ARBA" id="ARBA00022603"/>
    </source>
</evidence>
<dbReference type="EMBL" id="JBANQN010000004">
    <property type="protein sequence ID" value="KAK6792913.1"/>
    <property type="molecule type" value="Genomic_DNA"/>
</dbReference>
<comment type="similarity">
    <text evidence="3">Belongs to the methyltransferase superfamily.</text>
</comment>